<dbReference type="InterPro" id="IPR025151">
    <property type="entry name" value="ELYS_dom"/>
</dbReference>
<feature type="compositionally biased region" description="Polar residues" evidence="3">
    <location>
        <begin position="504"/>
        <end position="518"/>
    </location>
</feature>
<evidence type="ECO:0000256" key="3">
    <source>
        <dbReference type="SAM" id="MobiDB-lite"/>
    </source>
</evidence>
<dbReference type="AlphaFoldDB" id="A0A4Z1G6C5"/>
<evidence type="ECO:0000313" key="6">
    <source>
        <dbReference type="Proteomes" id="UP000297910"/>
    </source>
</evidence>
<dbReference type="Proteomes" id="UP000297910">
    <property type="component" value="Unassembled WGS sequence"/>
</dbReference>
<feature type="compositionally biased region" description="Polar residues" evidence="3">
    <location>
        <begin position="617"/>
        <end position="628"/>
    </location>
</feature>
<proteinExistence type="predicted"/>
<feature type="compositionally biased region" description="Polar residues" evidence="3">
    <location>
        <begin position="775"/>
        <end position="786"/>
    </location>
</feature>
<feature type="domain" description="ELYS-like" evidence="4">
    <location>
        <begin position="37"/>
        <end position="272"/>
    </location>
</feature>
<sequence>MFTFQNFDEVFDFDPGCSYDEIAVRKIESNRKKLEGLFVDTLLKNFEIRRRELLQIVMVTYLLLTCAQAVKYYPPKSNSDLRNLHKVIIDSAGQDHHKLSALYYILLDFDAPTGRRDYSTTFEQKSFLPQSYQIYMKGLWHLDNLDFELALQYLTHPSLIPSFADEILEALVLHSSDDLAIPLAYYHTVQPALTSSRATESLFSAIARTSVTEAFYFSRGQSQYMQRHMFEQLIAAVLKNSPPETIADRSVELVNLPLSPEEEAWFEDYLLRGEGRAIRKARDTIMMRRIGTGKFSETLSLKGIGSRSIGGLDWERLSAAVKEGLGPRIDIKQWPCVDFGSREIAETELIADSNTLIKMPIPIGMASTIDMRLFKINLPTNPTQEISIHNEEVRNEAQIPFSLDKATIKQDLTTDRPQWILSAYGPGRHAPEQLFGGPTREQSFEEMRLLHYIAVASGNAQSAIQDAERLWQEADQQIQTALNDVDGAINYIVASDSKHPNRNDICQQGTSTDQTPWVQRSDHPPVNNAFGAASQTTTSAFGQPSTQNGSAFGQPSAQNGSAFGQPTNQNGTAFGQPSSQNPSAFGGPSQGFGVASQIGASSGFGQPSALGQKPSAFGSTFGQPSQLEQRAGAGAFGNPSVLGQKPSPFGAPSNGVMNSGQAGFSNFGGTSNAFAQPNPNPLVNPVGGAFGSNPLPPGIQQSQANPITQNNNPLAPVNSFSQPTPPNPFGSNSGSTQAFGAPSPAPNNPFGAPSSQPMNAMQNQFTAPATQTHQFGNQQGASNLNMTAGAPPARPGSNNTFSPNFRPPPNDNIVPHPPAESYIRTRGDKLESFNGLPVVYEDGEPGTSVNGKWHKIWCAKGYAGPNKTTEIENVTFDEPTTAAYLQARRTGAFPGGVMPMMPPKREWCLFNF</sequence>
<accession>A0A4Z1G6C5</accession>
<name>A0A4Z1G6C5_9HELO</name>
<feature type="compositionally biased region" description="Polar residues" evidence="3">
    <location>
        <begin position="533"/>
        <end position="583"/>
    </location>
</feature>
<dbReference type="PANTHER" id="PTHR21099">
    <property type="entry name" value="RAD201"/>
    <property type="match status" value="1"/>
</dbReference>
<dbReference type="GO" id="GO:0005634">
    <property type="term" value="C:nucleus"/>
    <property type="evidence" value="ECO:0007669"/>
    <property type="project" value="UniProtKB-SubCell"/>
</dbReference>
<evidence type="ECO:0000256" key="2">
    <source>
        <dbReference type="ARBA" id="ARBA00023242"/>
    </source>
</evidence>
<feature type="region of interest" description="Disordered" evidence="3">
    <location>
        <begin position="498"/>
        <end position="760"/>
    </location>
</feature>
<comment type="subcellular location">
    <subcellularLocation>
        <location evidence="1">Nucleus</location>
    </subcellularLocation>
</comment>
<keyword evidence="6" id="KW-1185">Reference proteome</keyword>
<dbReference type="EMBL" id="PQXI01000013">
    <property type="protein sequence ID" value="TGO29597.1"/>
    <property type="molecule type" value="Genomic_DNA"/>
</dbReference>
<dbReference type="Pfam" id="PF13934">
    <property type="entry name" value="ELYS"/>
    <property type="match status" value="1"/>
</dbReference>
<evidence type="ECO:0000259" key="4">
    <source>
        <dbReference type="Pfam" id="PF13934"/>
    </source>
</evidence>
<evidence type="ECO:0000256" key="1">
    <source>
        <dbReference type="ARBA" id="ARBA00004123"/>
    </source>
</evidence>
<dbReference type="PANTHER" id="PTHR21099:SF2">
    <property type="entry name" value="SI:CH211-113E8.11"/>
    <property type="match status" value="1"/>
</dbReference>
<feature type="region of interest" description="Disordered" evidence="3">
    <location>
        <begin position="775"/>
        <end position="813"/>
    </location>
</feature>
<dbReference type="CDD" id="cd23954">
    <property type="entry name" value="AMO1_CTD"/>
    <property type="match status" value="1"/>
</dbReference>
<evidence type="ECO:0000313" key="5">
    <source>
        <dbReference type="EMBL" id="TGO29597.1"/>
    </source>
</evidence>
<feature type="compositionally biased region" description="Polar residues" evidence="3">
    <location>
        <begin position="699"/>
        <end position="722"/>
    </location>
</feature>
<reference evidence="5 6" key="1">
    <citation type="submission" date="2017-12" db="EMBL/GenBank/DDBJ databases">
        <title>Comparative genomics of Botrytis spp.</title>
        <authorList>
            <person name="Valero-Jimenez C.A."/>
            <person name="Tapia P."/>
            <person name="Veloso J."/>
            <person name="Silva-Moreno E."/>
            <person name="Staats M."/>
            <person name="Valdes J.H."/>
            <person name="Van Kan J.A.L."/>
        </authorList>
    </citation>
    <scope>NUCLEOTIDE SEQUENCE [LARGE SCALE GENOMIC DNA]</scope>
    <source>
        <strain evidence="5 6">Bp0003</strain>
    </source>
</reference>
<keyword evidence="2" id="KW-0539">Nucleus</keyword>
<feature type="compositionally biased region" description="Polar residues" evidence="3">
    <location>
        <begin position="655"/>
        <end position="675"/>
    </location>
</feature>
<gene>
    <name evidence="5" type="ORF">BPAE_0013g00490</name>
</gene>
<protein>
    <recommendedName>
        <fullName evidence="4">ELYS-like domain-containing protein</fullName>
    </recommendedName>
</protein>
<organism evidence="5 6">
    <name type="scientific">Botrytis paeoniae</name>
    <dbReference type="NCBI Taxonomy" id="278948"/>
    <lineage>
        <taxon>Eukaryota</taxon>
        <taxon>Fungi</taxon>
        <taxon>Dikarya</taxon>
        <taxon>Ascomycota</taxon>
        <taxon>Pezizomycotina</taxon>
        <taxon>Leotiomycetes</taxon>
        <taxon>Helotiales</taxon>
        <taxon>Sclerotiniaceae</taxon>
        <taxon>Botrytis</taxon>
    </lineage>
</organism>
<comment type="caution">
    <text evidence="5">The sequence shown here is derived from an EMBL/GenBank/DDBJ whole genome shotgun (WGS) entry which is preliminary data.</text>
</comment>
<feature type="compositionally biased region" description="Polar residues" evidence="3">
    <location>
        <begin position="729"/>
        <end position="738"/>
    </location>
</feature>